<evidence type="ECO:0000313" key="4">
    <source>
        <dbReference type="Proteomes" id="UP000297280"/>
    </source>
</evidence>
<feature type="region of interest" description="Disordered" evidence="1">
    <location>
        <begin position="153"/>
        <end position="177"/>
    </location>
</feature>
<sequence>MQFSTVAMISALAVSASAYGNSSIAAVWVTDVVTSFVTVCPAATSFSFNGVTYTATELCAVDSEEPKPRDLPCLRFKIGVRLSPSPTAHVQSPSQFTPPLPSSATPGMCFHDTEKSHLRIILTFSSTAAPTAPASSAAISSAPAWGNSTAPAATGGVTTSKGSVSTSSAGSSPSASTTAPIVVSNNGNRAIALSGASFAGLLGVAAYIL</sequence>
<protein>
    <submittedName>
        <fullName evidence="3">Uncharacterized protein</fullName>
    </submittedName>
</protein>
<name>A0A4Z1K681_9HELO</name>
<dbReference type="STRING" id="87229.A0A4Z1K681"/>
<dbReference type="EMBL" id="PQXO01001078">
    <property type="protein sequence ID" value="TGO81609.1"/>
    <property type="molecule type" value="Genomic_DNA"/>
</dbReference>
<keyword evidence="2" id="KW-0732">Signal</keyword>
<evidence type="ECO:0000256" key="2">
    <source>
        <dbReference type="SAM" id="SignalP"/>
    </source>
</evidence>
<comment type="caution">
    <text evidence="3">The sequence shown here is derived from an EMBL/GenBank/DDBJ whole genome shotgun (WGS) entry which is preliminary data.</text>
</comment>
<reference evidence="3 4" key="1">
    <citation type="submission" date="2017-12" db="EMBL/GenBank/DDBJ databases">
        <title>Comparative genomics of Botrytis spp.</title>
        <authorList>
            <person name="Valero-Jimenez C.A."/>
            <person name="Tapia P."/>
            <person name="Veloso J."/>
            <person name="Silva-Moreno E."/>
            <person name="Staats M."/>
            <person name="Valdes J.H."/>
            <person name="Van Kan J.A.L."/>
        </authorList>
    </citation>
    <scope>NUCLEOTIDE SEQUENCE [LARGE SCALE GENOMIC DNA]</scope>
    <source>
        <strain evidence="3 4">MUCL3349</strain>
    </source>
</reference>
<evidence type="ECO:0000313" key="3">
    <source>
        <dbReference type="EMBL" id="TGO81609.1"/>
    </source>
</evidence>
<organism evidence="3 4">
    <name type="scientific">Botrytis porri</name>
    <dbReference type="NCBI Taxonomy" id="87229"/>
    <lineage>
        <taxon>Eukaryota</taxon>
        <taxon>Fungi</taxon>
        <taxon>Dikarya</taxon>
        <taxon>Ascomycota</taxon>
        <taxon>Pezizomycotina</taxon>
        <taxon>Leotiomycetes</taxon>
        <taxon>Helotiales</taxon>
        <taxon>Sclerotiniaceae</taxon>
        <taxon>Botrytis</taxon>
    </lineage>
</organism>
<keyword evidence="4" id="KW-1185">Reference proteome</keyword>
<dbReference type="Proteomes" id="UP000297280">
    <property type="component" value="Unassembled WGS sequence"/>
</dbReference>
<evidence type="ECO:0000256" key="1">
    <source>
        <dbReference type="SAM" id="MobiDB-lite"/>
    </source>
</evidence>
<accession>A0A4Z1K681</accession>
<feature type="chain" id="PRO_5021390640" evidence="2">
    <location>
        <begin position="19"/>
        <end position="209"/>
    </location>
</feature>
<feature type="signal peptide" evidence="2">
    <location>
        <begin position="1"/>
        <end position="18"/>
    </location>
</feature>
<gene>
    <name evidence="3" type="ORF">BPOR_1084g00020</name>
</gene>
<proteinExistence type="predicted"/>
<dbReference type="AlphaFoldDB" id="A0A4Z1K681"/>